<evidence type="ECO:0000313" key="4">
    <source>
        <dbReference type="Proteomes" id="UP000233524"/>
    </source>
</evidence>
<dbReference type="EMBL" id="NLAX01001139">
    <property type="protein sequence ID" value="PKS05721.1"/>
    <property type="molecule type" value="Genomic_DNA"/>
</dbReference>
<feature type="compositionally biased region" description="Basic and acidic residues" evidence="1">
    <location>
        <begin position="115"/>
        <end position="137"/>
    </location>
</feature>
<dbReference type="PANTHER" id="PTHR33112:SF16">
    <property type="entry name" value="HETEROKARYON INCOMPATIBILITY DOMAIN-CONTAINING PROTEIN"/>
    <property type="match status" value="1"/>
</dbReference>
<dbReference type="PANTHER" id="PTHR33112">
    <property type="entry name" value="DOMAIN PROTEIN, PUTATIVE-RELATED"/>
    <property type="match status" value="1"/>
</dbReference>
<proteinExistence type="predicted"/>
<dbReference type="VEuPathDB" id="FungiDB:jhhlp_007550"/>
<name>A0A2N3MZV9_9PEZI</name>
<sequence>MFSWKTFQLNPQFNKDRTSAIPAGIPRRQCAFCSHDIWNTALLRTLSDLRDDQRFEKQYSTPGFRLHESLLAGCQWCVAIGNAVLLSEGITSLDYFFGPRSAYGESELEDDGDADDKASESGKCDWDDNGSSKEADRGKAHWASCTSTAIVRVAFYRDPENSLVNEATVKLGISTSSFQGCPFPSLLEDDDCIRLKFDVSSPEPKSGIFPQDWGIISPTSPRWIEQAKVWLNKCRDHHECASPKLSRPTRLIRLGDRGDAKLVESADLNHFVEYVALSYVWGPSQPYKLVSSNRDELHLQLDSSKLARTIKDAIEVTRALGYGFLWVDALCIMQDSDVDKANELPKMSSIYQGCALTIIAASASSSEEGFLKPLDPLVFYLDPFTVKLHGEQGEISYSIMLGARSVHQNSRETINSRGWTLQERLLSRKSLIFSKASVMWVCGATTRNIGTGPNSVLRPVASIKILRDDSQRLCESDMDIIYRYWLAAREDFGSRVLGFYNDKLPAIGALASLISERTGWTYLAGMWKERLFLDLHWVCGNSDEASLERRPLLMSENARKTGYLAPSWSWASICEGRIVDLELEEFAGAETLRTSYHFKILDVFVDTGRSDTFAFGTVNSGYLLVSGKMFQLKWELLDEEEWGGIMEENISLHGDDGTEENGEILCAGSLDPLDKLPNENEELSLLAVSTGEGAAAQAVDGLILVPAGQDNTFRRAGYFRLLDVSRVPACLNAPTRTLRIV</sequence>
<comment type="caution">
    <text evidence="3">The sequence shown here is derived from an EMBL/GenBank/DDBJ whole genome shotgun (WGS) entry which is preliminary data.</text>
</comment>
<protein>
    <recommendedName>
        <fullName evidence="2">Heterokaryon incompatibility domain-containing protein</fullName>
    </recommendedName>
</protein>
<dbReference type="Proteomes" id="UP000233524">
    <property type="component" value="Unassembled WGS sequence"/>
</dbReference>
<dbReference type="AlphaFoldDB" id="A0A2N3MZV9"/>
<evidence type="ECO:0000256" key="1">
    <source>
        <dbReference type="SAM" id="MobiDB-lite"/>
    </source>
</evidence>
<evidence type="ECO:0000259" key="2">
    <source>
        <dbReference type="Pfam" id="PF06985"/>
    </source>
</evidence>
<evidence type="ECO:0000313" key="3">
    <source>
        <dbReference type="EMBL" id="PKS05721.1"/>
    </source>
</evidence>
<organism evidence="3 4">
    <name type="scientific">Lomentospora prolificans</name>
    <dbReference type="NCBI Taxonomy" id="41688"/>
    <lineage>
        <taxon>Eukaryota</taxon>
        <taxon>Fungi</taxon>
        <taxon>Dikarya</taxon>
        <taxon>Ascomycota</taxon>
        <taxon>Pezizomycotina</taxon>
        <taxon>Sordariomycetes</taxon>
        <taxon>Hypocreomycetidae</taxon>
        <taxon>Microascales</taxon>
        <taxon>Microascaceae</taxon>
        <taxon>Lomentospora</taxon>
    </lineage>
</organism>
<dbReference type="STRING" id="41688.A0A2N3MZV9"/>
<dbReference type="Pfam" id="PF06985">
    <property type="entry name" value="HET"/>
    <property type="match status" value="1"/>
</dbReference>
<accession>A0A2N3MZV9</accession>
<feature type="domain" description="Heterokaryon incompatibility" evidence="2">
    <location>
        <begin position="274"/>
        <end position="423"/>
    </location>
</feature>
<keyword evidence="4" id="KW-1185">Reference proteome</keyword>
<reference evidence="3 4" key="1">
    <citation type="journal article" date="2017" name="G3 (Bethesda)">
        <title>First Draft Genome Sequence of the Pathogenic Fungus Lomentospora prolificans (Formerly Scedosporium prolificans).</title>
        <authorList>
            <person name="Luo R."/>
            <person name="Zimin A."/>
            <person name="Workman R."/>
            <person name="Fan Y."/>
            <person name="Pertea G."/>
            <person name="Grossman N."/>
            <person name="Wear M.P."/>
            <person name="Jia B."/>
            <person name="Miller H."/>
            <person name="Casadevall A."/>
            <person name="Timp W."/>
            <person name="Zhang S.X."/>
            <person name="Salzberg S.L."/>
        </authorList>
    </citation>
    <scope>NUCLEOTIDE SEQUENCE [LARGE SCALE GENOMIC DNA]</scope>
    <source>
        <strain evidence="3 4">JHH-5317</strain>
    </source>
</reference>
<feature type="region of interest" description="Disordered" evidence="1">
    <location>
        <begin position="106"/>
        <end position="137"/>
    </location>
</feature>
<dbReference type="InParanoid" id="A0A2N3MZV9"/>
<gene>
    <name evidence="3" type="ORF">jhhlp_007550</name>
</gene>
<dbReference type="InterPro" id="IPR010730">
    <property type="entry name" value="HET"/>
</dbReference>
<dbReference type="OrthoDB" id="5347061at2759"/>